<dbReference type="EMBL" id="AUZM01000029">
    <property type="protein sequence ID" value="ERT06904.1"/>
    <property type="molecule type" value="Genomic_DNA"/>
</dbReference>
<feature type="transmembrane region" description="Helical" evidence="1">
    <location>
        <begin position="72"/>
        <end position="91"/>
    </location>
</feature>
<name>U7QG35_9CYAN</name>
<keyword evidence="1" id="KW-0812">Transmembrane</keyword>
<proteinExistence type="predicted"/>
<keyword evidence="3" id="KW-1185">Reference proteome</keyword>
<accession>U7QG35</accession>
<keyword evidence="1" id="KW-0472">Membrane</keyword>
<dbReference type="OrthoDB" id="466034at2"/>
<organism evidence="2 3">
    <name type="scientific">Lyngbya aestuarii BL J</name>
    <dbReference type="NCBI Taxonomy" id="1348334"/>
    <lineage>
        <taxon>Bacteria</taxon>
        <taxon>Bacillati</taxon>
        <taxon>Cyanobacteriota</taxon>
        <taxon>Cyanophyceae</taxon>
        <taxon>Oscillatoriophycideae</taxon>
        <taxon>Oscillatoriales</taxon>
        <taxon>Microcoleaceae</taxon>
        <taxon>Lyngbya</taxon>
    </lineage>
</organism>
<reference evidence="2 3" key="1">
    <citation type="journal article" date="2013" name="Front. Microbiol.">
        <title>Comparative genomic analyses of the cyanobacterium, Lyngbya aestuarii BL J, a powerful hydrogen producer.</title>
        <authorList>
            <person name="Kothari A."/>
            <person name="Vaughn M."/>
            <person name="Garcia-Pichel F."/>
        </authorList>
    </citation>
    <scope>NUCLEOTIDE SEQUENCE [LARGE SCALE GENOMIC DNA]</scope>
    <source>
        <strain evidence="2 3">BL J</strain>
    </source>
</reference>
<comment type="caution">
    <text evidence="2">The sequence shown here is derived from an EMBL/GenBank/DDBJ whole genome shotgun (WGS) entry which is preliminary data.</text>
</comment>
<keyword evidence="1" id="KW-1133">Transmembrane helix</keyword>
<sequence length="100" mass="11114">MRQLSLLLLVILPGLTVTSVSLYYLFPEWIALEVSHQNFQRVAENPASTLTEVYIAQAAENRHRINCFAEGVGVLFGLSILAMGVHGICLIPKEKKNPHL</sequence>
<evidence type="ECO:0000313" key="2">
    <source>
        <dbReference type="EMBL" id="ERT06904.1"/>
    </source>
</evidence>
<evidence type="ECO:0000313" key="3">
    <source>
        <dbReference type="Proteomes" id="UP000017127"/>
    </source>
</evidence>
<dbReference type="Proteomes" id="UP000017127">
    <property type="component" value="Unassembled WGS sequence"/>
</dbReference>
<evidence type="ECO:0000256" key="1">
    <source>
        <dbReference type="SAM" id="Phobius"/>
    </source>
</evidence>
<dbReference type="RefSeq" id="WP_023066941.1">
    <property type="nucleotide sequence ID" value="NZ_AUZM01000029.1"/>
</dbReference>
<gene>
    <name evidence="2" type="ORF">M595_3185</name>
</gene>
<dbReference type="AlphaFoldDB" id="U7QG35"/>
<protein>
    <submittedName>
        <fullName evidence="2">Uncharacterized protein</fullName>
    </submittedName>
</protein>